<dbReference type="SUPFAM" id="SSF49265">
    <property type="entry name" value="Fibronectin type III"/>
    <property type="match status" value="1"/>
</dbReference>
<dbReference type="SMART" id="SM00060">
    <property type="entry name" value="FN3"/>
    <property type="match status" value="1"/>
</dbReference>
<organism evidence="4">
    <name type="scientific">Hydatigena taeniaeformis</name>
    <name type="common">Feline tapeworm</name>
    <name type="synonym">Taenia taeniaeformis</name>
    <dbReference type="NCBI Taxonomy" id="6205"/>
    <lineage>
        <taxon>Eukaryota</taxon>
        <taxon>Metazoa</taxon>
        <taxon>Spiralia</taxon>
        <taxon>Lophotrochozoa</taxon>
        <taxon>Platyhelminthes</taxon>
        <taxon>Cestoda</taxon>
        <taxon>Eucestoda</taxon>
        <taxon>Cyclophyllidea</taxon>
        <taxon>Taeniidae</taxon>
        <taxon>Hydatigera</taxon>
    </lineage>
</organism>
<dbReference type="InterPro" id="IPR013783">
    <property type="entry name" value="Ig-like_fold"/>
</dbReference>
<feature type="domain" description="Fibronectin type-III" evidence="1">
    <location>
        <begin position="90"/>
        <end position="187"/>
    </location>
</feature>
<proteinExistence type="predicted"/>
<reference evidence="2 3" key="2">
    <citation type="submission" date="2018-11" db="EMBL/GenBank/DDBJ databases">
        <authorList>
            <consortium name="Pathogen Informatics"/>
        </authorList>
    </citation>
    <scope>NUCLEOTIDE SEQUENCE [LARGE SCALE GENOMIC DNA]</scope>
</reference>
<dbReference type="OrthoDB" id="10253954at2759"/>
<reference evidence="4" key="1">
    <citation type="submission" date="2017-02" db="UniProtKB">
        <authorList>
            <consortium name="WormBaseParasite"/>
        </authorList>
    </citation>
    <scope>IDENTIFICATION</scope>
</reference>
<dbReference type="WBParaSite" id="TTAC_0000221601-mRNA-1">
    <property type="protein sequence ID" value="TTAC_0000221601-mRNA-1"/>
    <property type="gene ID" value="TTAC_0000221601"/>
</dbReference>
<dbReference type="AlphaFoldDB" id="A0A0R3WN78"/>
<keyword evidence="3" id="KW-1185">Reference proteome</keyword>
<dbReference type="InterPro" id="IPR036116">
    <property type="entry name" value="FN3_sf"/>
</dbReference>
<evidence type="ECO:0000259" key="1">
    <source>
        <dbReference type="PROSITE" id="PS50853"/>
    </source>
</evidence>
<dbReference type="EMBL" id="UYWX01000846">
    <property type="protein sequence ID" value="VDM19214.1"/>
    <property type="molecule type" value="Genomic_DNA"/>
</dbReference>
<dbReference type="Proteomes" id="UP000274429">
    <property type="component" value="Unassembled WGS sequence"/>
</dbReference>
<protein>
    <submittedName>
        <fullName evidence="4">Fibronectin type-III domain-containing protein</fullName>
    </submittedName>
</protein>
<gene>
    <name evidence="2" type="ORF">TTAC_LOCUS2201</name>
</gene>
<dbReference type="InterPro" id="IPR003961">
    <property type="entry name" value="FN3_dom"/>
</dbReference>
<dbReference type="CDD" id="cd00063">
    <property type="entry name" value="FN3"/>
    <property type="match status" value="1"/>
</dbReference>
<dbReference type="Gene3D" id="2.60.40.10">
    <property type="entry name" value="Immunoglobulins"/>
    <property type="match status" value="1"/>
</dbReference>
<sequence length="189" mass="21091">MRKPTFKAEFLSTLSTLQISIDNPLGVEGRFEGYEVLMKDGGLVSVHPWRSVVNLSASERHYNVRRIQAPTLRSVTVRGRLSADQFSLSAPQNVKLIPFDSDRALMTWDPPIQSYGNVTGYSIVSRVGNETRPLIDPPPDRTYVFKDLKPNQTLSAFVFATSQPESQVNIKLRGYPSHFLSLTKPPATG</sequence>
<evidence type="ECO:0000313" key="2">
    <source>
        <dbReference type="EMBL" id="VDM19214.1"/>
    </source>
</evidence>
<evidence type="ECO:0000313" key="4">
    <source>
        <dbReference type="WBParaSite" id="TTAC_0000221601-mRNA-1"/>
    </source>
</evidence>
<evidence type="ECO:0000313" key="3">
    <source>
        <dbReference type="Proteomes" id="UP000274429"/>
    </source>
</evidence>
<accession>A0A0R3WN78</accession>
<dbReference type="PROSITE" id="PS50853">
    <property type="entry name" value="FN3"/>
    <property type="match status" value="1"/>
</dbReference>
<dbReference type="Pfam" id="PF00041">
    <property type="entry name" value="fn3"/>
    <property type="match status" value="1"/>
</dbReference>
<name>A0A0R3WN78_HYDTA</name>